<proteinExistence type="predicted"/>
<evidence type="ECO:0000313" key="3">
    <source>
        <dbReference type="EMBL" id="KAH9328474.1"/>
    </source>
</evidence>
<evidence type="ECO:0000313" key="4">
    <source>
        <dbReference type="Proteomes" id="UP000824469"/>
    </source>
</evidence>
<dbReference type="InterPro" id="IPR013103">
    <property type="entry name" value="RVT_2"/>
</dbReference>
<evidence type="ECO:0000259" key="2">
    <source>
        <dbReference type="Pfam" id="PF07727"/>
    </source>
</evidence>
<keyword evidence="4" id="KW-1185">Reference proteome</keyword>
<feature type="domain" description="Reverse transcriptase Ty1/copia-type" evidence="2">
    <location>
        <begin position="145"/>
        <end position="217"/>
    </location>
</feature>
<name>A0AA38LLU4_TAXCH</name>
<sequence length="217" mass="25023">MDPKTRKVYTSRDVEFFVKKEAETPPLESQDVDFSPVVKIEVEVPSEDENDDGDDGVDQIEPRPMGTVKRMPKWCTSTLRDVRLDAPPDTSTLGPQTRSKVREEVNFNLMSRVIESDEPSTIQEVLQSKYWKDAMDSEYQSVMKNNSWQLVDLPPGKKPIGCRWIFKTKYKADETVDKYKVRLLEKGYTQKEGIDYEEKFAATTKIKIIRMIFALAA</sequence>
<feature type="compositionally biased region" description="Acidic residues" evidence="1">
    <location>
        <begin position="44"/>
        <end position="58"/>
    </location>
</feature>
<dbReference type="AlphaFoldDB" id="A0AA38LLU4"/>
<dbReference type="Pfam" id="PF07727">
    <property type="entry name" value="RVT_2"/>
    <property type="match status" value="1"/>
</dbReference>
<dbReference type="EMBL" id="JAHRHJ020000001">
    <property type="protein sequence ID" value="KAH9328474.1"/>
    <property type="molecule type" value="Genomic_DNA"/>
</dbReference>
<organism evidence="3 4">
    <name type="scientific">Taxus chinensis</name>
    <name type="common">Chinese yew</name>
    <name type="synonym">Taxus wallichiana var. chinensis</name>
    <dbReference type="NCBI Taxonomy" id="29808"/>
    <lineage>
        <taxon>Eukaryota</taxon>
        <taxon>Viridiplantae</taxon>
        <taxon>Streptophyta</taxon>
        <taxon>Embryophyta</taxon>
        <taxon>Tracheophyta</taxon>
        <taxon>Spermatophyta</taxon>
        <taxon>Pinopsida</taxon>
        <taxon>Pinidae</taxon>
        <taxon>Conifers II</taxon>
        <taxon>Cupressales</taxon>
        <taxon>Taxaceae</taxon>
        <taxon>Taxus</taxon>
    </lineage>
</organism>
<evidence type="ECO:0000256" key="1">
    <source>
        <dbReference type="SAM" id="MobiDB-lite"/>
    </source>
</evidence>
<feature type="region of interest" description="Disordered" evidence="1">
    <location>
        <begin position="43"/>
        <end position="68"/>
    </location>
</feature>
<accession>A0AA38LLU4</accession>
<protein>
    <recommendedName>
        <fullName evidence="2">Reverse transcriptase Ty1/copia-type domain-containing protein</fullName>
    </recommendedName>
</protein>
<gene>
    <name evidence="3" type="ORF">KI387_000582</name>
</gene>
<reference evidence="3 4" key="1">
    <citation type="journal article" date="2021" name="Nat. Plants">
        <title>The Taxus genome provides insights into paclitaxel biosynthesis.</title>
        <authorList>
            <person name="Xiong X."/>
            <person name="Gou J."/>
            <person name="Liao Q."/>
            <person name="Li Y."/>
            <person name="Zhou Q."/>
            <person name="Bi G."/>
            <person name="Li C."/>
            <person name="Du R."/>
            <person name="Wang X."/>
            <person name="Sun T."/>
            <person name="Guo L."/>
            <person name="Liang H."/>
            <person name="Lu P."/>
            <person name="Wu Y."/>
            <person name="Zhang Z."/>
            <person name="Ro D.K."/>
            <person name="Shang Y."/>
            <person name="Huang S."/>
            <person name="Yan J."/>
        </authorList>
    </citation>
    <scope>NUCLEOTIDE SEQUENCE [LARGE SCALE GENOMIC DNA]</scope>
    <source>
        <strain evidence="3">Ta-2019</strain>
    </source>
</reference>
<comment type="caution">
    <text evidence="3">The sequence shown here is derived from an EMBL/GenBank/DDBJ whole genome shotgun (WGS) entry which is preliminary data.</text>
</comment>
<dbReference type="Proteomes" id="UP000824469">
    <property type="component" value="Unassembled WGS sequence"/>
</dbReference>